<evidence type="ECO:0000313" key="8">
    <source>
        <dbReference type="EMBL" id="ANY19685.1"/>
    </source>
</evidence>
<reference evidence="8 9" key="1">
    <citation type="submission" date="2016-07" db="EMBL/GenBank/DDBJ databases">
        <title>Complete genome sequence of Altererythrobacter dongtanensis KCTC 22672, a type strain with esterase isolated from tidal flat.</title>
        <authorList>
            <person name="Cheng H."/>
            <person name="Wu Y.-H."/>
            <person name="Zhou P."/>
            <person name="Huo Y.-Y."/>
            <person name="Wang C.-S."/>
            <person name="Xu X.-W."/>
        </authorList>
    </citation>
    <scope>NUCLEOTIDE SEQUENCE [LARGE SCALE GENOMIC DNA]</scope>
    <source>
        <strain evidence="8 9">KCTC 22672</strain>
    </source>
</reference>
<feature type="transmembrane region" description="Helical" evidence="6">
    <location>
        <begin position="36"/>
        <end position="56"/>
    </location>
</feature>
<dbReference type="KEGG" id="ado:A6F68_01167"/>
<keyword evidence="9" id="KW-1185">Reference proteome</keyword>
<dbReference type="Proteomes" id="UP000092932">
    <property type="component" value="Chromosome"/>
</dbReference>
<name>A0A1B2ACA7_9SPHN</name>
<dbReference type="RefSeq" id="WP_067682148.1">
    <property type="nucleotide sequence ID" value="NZ_CP016591.1"/>
</dbReference>
<keyword evidence="4 6" id="KW-1133">Transmembrane helix</keyword>
<sequence>MPRSDHPVLPLLAAVLAIGLLSWMDAFMKNASLAVGAYSALLLRAPLGFAVAFPAWRLSGGKWPARPALRIHLVRGVVVAVMGFLFFYGLTFLPLAQAIAISFVAPLIALFLAAVLLGEKIGRRVIIGALLGLVGVLVILAGKILRETMTGNAPLGIAAVLGSALLYAWNLVLQRQQALVAKPLEVVTFQSAISFLVLIWFAPFFLVWPDAGAWRDIGISTLLSYSGAMLLTWAYARAETQRLAPLEYTGFLWAVLFGWLFFGEAVSISTTAGAMLIVAGCWIATRGKPPEPEQTAL</sequence>
<feature type="transmembrane region" description="Helical" evidence="6">
    <location>
        <begin position="7"/>
        <end position="24"/>
    </location>
</feature>
<feature type="transmembrane region" description="Helical" evidence="6">
    <location>
        <begin position="151"/>
        <end position="172"/>
    </location>
</feature>
<organism evidence="8 9">
    <name type="scientific">Tsuneonella dongtanensis</name>
    <dbReference type="NCBI Taxonomy" id="692370"/>
    <lineage>
        <taxon>Bacteria</taxon>
        <taxon>Pseudomonadati</taxon>
        <taxon>Pseudomonadota</taxon>
        <taxon>Alphaproteobacteria</taxon>
        <taxon>Sphingomonadales</taxon>
        <taxon>Erythrobacteraceae</taxon>
        <taxon>Tsuneonella</taxon>
    </lineage>
</organism>
<dbReference type="PANTHER" id="PTHR22911">
    <property type="entry name" value="ACYL-MALONYL CONDENSING ENZYME-RELATED"/>
    <property type="match status" value="1"/>
</dbReference>
<dbReference type="Gene3D" id="1.10.3730.20">
    <property type="match status" value="1"/>
</dbReference>
<dbReference type="GO" id="GO:0016020">
    <property type="term" value="C:membrane"/>
    <property type="evidence" value="ECO:0007669"/>
    <property type="project" value="UniProtKB-SubCell"/>
</dbReference>
<evidence type="ECO:0000256" key="6">
    <source>
        <dbReference type="SAM" id="Phobius"/>
    </source>
</evidence>
<evidence type="ECO:0000256" key="3">
    <source>
        <dbReference type="ARBA" id="ARBA00022692"/>
    </source>
</evidence>
<dbReference type="Pfam" id="PF00892">
    <property type="entry name" value="EamA"/>
    <property type="match status" value="2"/>
</dbReference>
<feature type="transmembrane region" description="Helical" evidence="6">
    <location>
        <begin position="217"/>
        <end position="236"/>
    </location>
</feature>
<proteinExistence type="inferred from homology"/>
<dbReference type="OrthoDB" id="7818056at2"/>
<feature type="transmembrane region" description="Helical" evidence="6">
    <location>
        <begin position="95"/>
        <end position="118"/>
    </location>
</feature>
<dbReference type="STRING" id="692370.A6F68_01167"/>
<feature type="transmembrane region" description="Helical" evidence="6">
    <location>
        <begin position="68"/>
        <end position="89"/>
    </location>
</feature>
<dbReference type="PANTHER" id="PTHR22911:SF6">
    <property type="entry name" value="SOLUTE CARRIER FAMILY 35 MEMBER G1"/>
    <property type="match status" value="1"/>
</dbReference>
<comment type="similarity">
    <text evidence="2">Belongs to the drug/metabolite transporter (DMT) superfamily. 10 TMS drug/metabolite exporter (DME) (TC 2.A.7.3) family.</text>
</comment>
<keyword evidence="3 6" id="KW-0812">Transmembrane</keyword>
<gene>
    <name evidence="8" type="ORF">A6F68_01167</name>
</gene>
<dbReference type="SUPFAM" id="SSF103481">
    <property type="entry name" value="Multidrug resistance efflux transporter EmrE"/>
    <property type="match status" value="2"/>
</dbReference>
<dbReference type="EMBL" id="CP016591">
    <property type="protein sequence ID" value="ANY19685.1"/>
    <property type="molecule type" value="Genomic_DNA"/>
</dbReference>
<feature type="domain" description="EamA" evidence="7">
    <location>
        <begin position="155"/>
        <end position="284"/>
    </location>
</feature>
<dbReference type="InterPro" id="IPR000620">
    <property type="entry name" value="EamA_dom"/>
</dbReference>
<evidence type="ECO:0000256" key="5">
    <source>
        <dbReference type="ARBA" id="ARBA00023136"/>
    </source>
</evidence>
<evidence type="ECO:0000259" key="7">
    <source>
        <dbReference type="Pfam" id="PF00892"/>
    </source>
</evidence>
<accession>A0A1B2ACA7</accession>
<dbReference type="PATRIC" id="fig|692370.5.peg.1185"/>
<protein>
    <submittedName>
        <fullName evidence="8">EamA-like transporter family protein</fullName>
    </submittedName>
</protein>
<evidence type="ECO:0000256" key="4">
    <source>
        <dbReference type="ARBA" id="ARBA00022989"/>
    </source>
</evidence>
<feature type="transmembrane region" description="Helical" evidence="6">
    <location>
        <begin position="184"/>
        <end position="205"/>
    </location>
</feature>
<evidence type="ECO:0000256" key="2">
    <source>
        <dbReference type="ARBA" id="ARBA00009853"/>
    </source>
</evidence>
<feature type="transmembrane region" description="Helical" evidence="6">
    <location>
        <begin position="125"/>
        <end position="145"/>
    </location>
</feature>
<feature type="domain" description="EamA" evidence="7">
    <location>
        <begin position="12"/>
        <end position="140"/>
    </location>
</feature>
<evidence type="ECO:0000256" key="1">
    <source>
        <dbReference type="ARBA" id="ARBA00004141"/>
    </source>
</evidence>
<dbReference type="AlphaFoldDB" id="A0A1B2ACA7"/>
<comment type="subcellular location">
    <subcellularLocation>
        <location evidence="1">Membrane</location>
        <topology evidence="1">Multi-pass membrane protein</topology>
    </subcellularLocation>
</comment>
<dbReference type="InterPro" id="IPR037185">
    <property type="entry name" value="EmrE-like"/>
</dbReference>
<keyword evidence="5 6" id="KW-0472">Membrane</keyword>
<evidence type="ECO:0000313" key="9">
    <source>
        <dbReference type="Proteomes" id="UP000092932"/>
    </source>
</evidence>